<organism evidence="3 4">
    <name type="scientific">Polysphondylium violaceum</name>
    <dbReference type="NCBI Taxonomy" id="133409"/>
    <lineage>
        <taxon>Eukaryota</taxon>
        <taxon>Amoebozoa</taxon>
        <taxon>Evosea</taxon>
        <taxon>Eumycetozoa</taxon>
        <taxon>Dictyostelia</taxon>
        <taxon>Dictyosteliales</taxon>
        <taxon>Dictyosteliaceae</taxon>
        <taxon>Polysphondylium</taxon>
    </lineage>
</organism>
<keyword evidence="2" id="KW-0472">Membrane</keyword>
<proteinExistence type="predicted"/>
<feature type="compositionally biased region" description="Basic and acidic residues" evidence="1">
    <location>
        <begin position="47"/>
        <end position="72"/>
    </location>
</feature>
<dbReference type="OrthoDB" id="10571796at2759"/>
<keyword evidence="2" id="KW-0812">Transmembrane</keyword>
<evidence type="ECO:0000313" key="3">
    <source>
        <dbReference type="EMBL" id="KAF2078057.1"/>
    </source>
</evidence>
<feature type="region of interest" description="Disordered" evidence="1">
    <location>
        <begin position="151"/>
        <end position="171"/>
    </location>
</feature>
<gene>
    <name evidence="3" type="ORF">CYY_000608</name>
</gene>
<accession>A0A8J4Q4D3</accession>
<evidence type="ECO:0000256" key="1">
    <source>
        <dbReference type="SAM" id="MobiDB-lite"/>
    </source>
</evidence>
<sequence length="342" mass="37904">MSSPKKNSPHLTSQEEIIGFTSASSFQQPQIQEMDDPFIQSTLVKRSFIDQDDSREKESQNKKFPDELDNKSNESGSHCGASPFDPKEVKQHPKPAGNNNSLDIEDFEHVGGVSLDKKDTEIAIGEQQQQQQPQNLSSSISLPFSLEKKEFSSSTTDLNNNNNSNSVGLDNNQVHSSQFVSVPFSPTIKPFTLEKKESNSELPYYQPEGYSKNNNNNNLAAESVPSQTPIPPMNRPYWNSYNTRIGGMNLPLDDEENNDMESPFTRVTSSVRRSPTVNADRNPEEVPMVDININPGVFAEPNGAEVPVVPATRNRRGDNVGIAVIIIVMILILGGCIAFFFI</sequence>
<name>A0A8J4Q4D3_9MYCE</name>
<feature type="compositionally biased region" description="Polar residues" evidence="1">
    <location>
        <begin position="1"/>
        <end position="31"/>
    </location>
</feature>
<evidence type="ECO:0000256" key="2">
    <source>
        <dbReference type="SAM" id="Phobius"/>
    </source>
</evidence>
<evidence type="ECO:0000313" key="4">
    <source>
        <dbReference type="Proteomes" id="UP000695562"/>
    </source>
</evidence>
<feature type="transmembrane region" description="Helical" evidence="2">
    <location>
        <begin position="320"/>
        <end position="341"/>
    </location>
</feature>
<protein>
    <submittedName>
        <fullName evidence="3">Uncharacterized protein</fullName>
    </submittedName>
</protein>
<dbReference type="AlphaFoldDB" id="A0A8J4Q4D3"/>
<reference evidence="3" key="1">
    <citation type="submission" date="2020-01" db="EMBL/GenBank/DDBJ databases">
        <title>Development of genomics and gene disruption for Polysphondylium violaceum indicates a role for the polyketide synthase stlB in stalk morphogenesis.</title>
        <authorList>
            <person name="Narita B."/>
            <person name="Kawabe Y."/>
            <person name="Kin K."/>
            <person name="Saito T."/>
            <person name="Gibbs R."/>
            <person name="Kuspa A."/>
            <person name="Muzny D."/>
            <person name="Queller D."/>
            <person name="Richards S."/>
            <person name="Strassman J."/>
            <person name="Sucgang R."/>
            <person name="Worley K."/>
            <person name="Schaap P."/>
        </authorList>
    </citation>
    <scope>NUCLEOTIDE SEQUENCE</scope>
    <source>
        <strain evidence="3">QSvi11</strain>
    </source>
</reference>
<feature type="region of interest" description="Disordered" evidence="1">
    <location>
        <begin position="198"/>
        <end position="233"/>
    </location>
</feature>
<comment type="caution">
    <text evidence="3">The sequence shown here is derived from an EMBL/GenBank/DDBJ whole genome shotgun (WGS) entry which is preliminary data.</text>
</comment>
<dbReference type="EMBL" id="AJWJ01000012">
    <property type="protein sequence ID" value="KAF2078057.1"/>
    <property type="molecule type" value="Genomic_DNA"/>
</dbReference>
<feature type="compositionally biased region" description="Low complexity" evidence="1">
    <location>
        <begin position="152"/>
        <end position="171"/>
    </location>
</feature>
<keyword evidence="4" id="KW-1185">Reference proteome</keyword>
<dbReference type="Proteomes" id="UP000695562">
    <property type="component" value="Unassembled WGS sequence"/>
</dbReference>
<feature type="region of interest" description="Disordered" evidence="1">
    <location>
        <begin position="1"/>
        <end position="108"/>
    </location>
</feature>
<keyword evidence="2" id="KW-1133">Transmembrane helix</keyword>